<dbReference type="InterPro" id="IPR015341">
    <property type="entry name" value="Glyco_hydro_38_cen"/>
</dbReference>
<feature type="region of interest" description="Disordered" evidence="7">
    <location>
        <begin position="1471"/>
        <end position="1555"/>
    </location>
</feature>
<feature type="compositionally biased region" description="Basic and acidic residues" evidence="7">
    <location>
        <begin position="1514"/>
        <end position="1525"/>
    </location>
</feature>
<dbReference type="InterPro" id="IPR050843">
    <property type="entry name" value="Glycosyl_Hydrlase_38"/>
</dbReference>
<dbReference type="Pfam" id="PF09261">
    <property type="entry name" value="Alpha-mann_mid"/>
    <property type="match status" value="1"/>
</dbReference>
<dbReference type="InterPro" id="IPR011330">
    <property type="entry name" value="Glyco_hydro/deAcase_b/a-brl"/>
</dbReference>
<dbReference type="Gene3D" id="3.10.20.230">
    <property type="entry name" value="Doublecortin domain"/>
    <property type="match status" value="1"/>
</dbReference>
<dbReference type="Gene3D" id="1.20.1270.50">
    <property type="entry name" value="Glycoside hydrolase family 38, central domain"/>
    <property type="match status" value="1"/>
</dbReference>
<comment type="similarity">
    <text evidence="2">Belongs to the glycosyl hydrolase 38 family.</text>
</comment>
<feature type="domain" description="Doublecortin" evidence="8">
    <location>
        <begin position="1168"/>
        <end position="1241"/>
    </location>
</feature>
<evidence type="ECO:0000256" key="6">
    <source>
        <dbReference type="ARBA" id="ARBA00023295"/>
    </source>
</evidence>
<dbReference type="InterPro" id="IPR013780">
    <property type="entry name" value="Glyco_hydro_b"/>
</dbReference>
<feature type="region of interest" description="Disordered" evidence="7">
    <location>
        <begin position="1312"/>
        <end position="1367"/>
    </location>
</feature>
<proteinExistence type="inferred from homology"/>
<dbReference type="SUPFAM" id="SSF89837">
    <property type="entry name" value="Doublecortin (DC)"/>
    <property type="match status" value="1"/>
</dbReference>
<name>A0AA39LPP4_9BILA</name>
<dbReference type="Gene3D" id="3.20.110.10">
    <property type="entry name" value="Glycoside hydrolase 38, N terminal domain"/>
    <property type="match status" value="1"/>
</dbReference>
<dbReference type="SMART" id="SM00872">
    <property type="entry name" value="Alpha-mann_mid"/>
    <property type="match status" value="1"/>
</dbReference>
<evidence type="ECO:0000256" key="2">
    <source>
        <dbReference type="ARBA" id="ARBA00009792"/>
    </source>
</evidence>
<dbReference type="InterPro" id="IPR037094">
    <property type="entry name" value="Glyco_hydro_38_cen_sf"/>
</dbReference>
<keyword evidence="10" id="KW-1185">Reference proteome</keyword>
<evidence type="ECO:0000313" key="9">
    <source>
        <dbReference type="EMBL" id="KAK0404749.1"/>
    </source>
</evidence>
<dbReference type="GO" id="GO:0035556">
    <property type="term" value="P:intracellular signal transduction"/>
    <property type="evidence" value="ECO:0007669"/>
    <property type="project" value="InterPro"/>
</dbReference>
<sequence>MNFPWKLLRRHRLPLAALALFALLFCVYTWKHGAVHSKDHRRHFRRPETSRKGSPLCLSSYPEETRSVHNTHDLYAETSGQRTIARSNGTLRQKIGNDKLKVFVVPMTHVDPGWLKTFDGYSEDTNNILDNMLAFMPKNPQMRFIWCEMVFLERWFRALSEEKKEEVRKLVKTGQLELASGSWVMTDEANPFLPITVDNIVEGQQFVFKEFGVYPTTIWSNDPFGYSNAVPYLFTKTGIHRAVINRIHHGLKQSLQSYKAIPFTWKQYFDQSKKSDVLTNVLPYQHYDVLNSCGPNSGVCCQFDFRRITDWHCSAGFSAEAISDANVQTKSAALVGQLAEMSKMYQSNVLLMMLGDDFRYDSIGEWHQQHDNFVKLFEHINAKGDAEIRFGTFADYFGALEEFNAAQKIEAPSLTGDFFPYTCALGDDWTGYFTTRPFYKRRERLLHSLIRAADLLSVRATPSFEATTLNQINDVLIMARRNLSLFQHHDAITGTSKVRVMRNYGELLHNATLQSSAILEASLKALGNSKFHAYEVPIAYNASAEKELLVVEKFRTITLAIFNSLPQSRLESILVQVNTVNVKVVDENGVAIEAQIEPFVIRGKGVSKKSFSLVFHVDLPRLATKQVQILHEDSPKSTSIASIETVERQNLAFPLETEFPKEFNPKTVESSAISIKTKQVETTHSARTGLLETMKTSSSSEATKLIQKMMRYKDSRGGPYLIRSDKNSVEEFGEAGFVFAVKGELQQSVHVMSRFFSNHFVARDVPGPEGANLYVGMHVDIRSLQNSEAIVRFGLGSKSLHFFTDSIGLHMTRRDYFSNVNVGKNYYPMPSAMFVQDGTKRITVVSNVEHGCSGQEDGFEIMLDRTMSMDDGKGLGYDDSFLTDLIPIDIDFAIILDSVHARLPDHFAYNSQNAHRALQALMYRPVLFTAKEGISSSLTPSTPESFPCDVQLLTVRPMTAGYNRFEKLMILHRPGLECSSKSEETCSSEALTESVRSYLEELGVKEVAKTNLNGLVVEGAFQALGNVHFSVEPMDFASYRLKLGDLSKVTIDLRRQSPRSSVSSIASGTKNSFSRFFVLNFCRIGALWRRRRELGPLATVDVAASSQRLSPRSLQSRTRRPSTAMTLIPASYDPYNNVSFLELNKQRRGEGDRREEDRIYNRRPPPVKKIFLRRNGDFSSKPKRFVWKVWQSRELENLMEDAGSFLGVEARELFDDRGRRITDTDQVADGGTYTVVGDEHYDRGVPSEASLRVRRARSRVAADDFNRAYREAMRDKDHTVYSIDYNDHAPPQVKSPAVTDFYENNSEWNPPDAYLQDYYGNQSETAPSRHTDPGPSRVKDDYALDYRKQNRDAPRTHAERHRARRPRSAVIYNRRDQTHPEANIIYVFLNGRGLECRHVRFQKAQLQRGFGFILELIARGYSVSPGRLCAMDGRRIRKIDDLVTRGAYIIVPVGQNFRDTWYYLPRNAIDTSTSKNEQGSQERPRHQPRAKRGVIPSNDTRQNVQQQPLVQSSDPRKSRMSEYENGRQSAFTSTTNGGRRSYSLGPQPRRQIPTD</sequence>
<evidence type="ECO:0000256" key="1">
    <source>
        <dbReference type="ARBA" id="ARBA00001947"/>
    </source>
</evidence>
<reference evidence="9" key="1">
    <citation type="submission" date="2023-06" db="EMBL/GenBank/DDBJ databases">
        <title>Genomic analysis of the entomopathogenic nematode Steinernema hermaphroditum.</title>
        <authorList>
            <person name="Schwarz E.M."/>
            <person name="Heppert J.K."/>
            <person name="Baniya A."/>
            <person name="Schwartz H.T."/>
            <person name="Tan C.-H."/>
            <person name="Antoshechkin I."/>
            <person name="Sternberg P.W."/>
            <person name="Goodrich-Blair H."/>
            <person name="Dillman A.R."/>
        </authorList>
    </citation>
    <scope>NUCLEOTIDE SEQUENCE</scope>
    <source>
        <strain evidence="9">PS9179</strain>
        <tissue evidence="9">Whole animal</tissue>
    </source>
</reference>
<dbReference type="SUPFAM" id="SSF74650">
    <property type="entry name" value="Galactose mutarotase-like"/>
    <property type="match status" value="1"/>
</dbReference>
<feature type="compositionally biased region" description="Basic and acidic residues" evidence="7">
    <location>
        <begin position="1327"/>
        <end position="1357"/>
    </location>
</feature>
<dbReference type="GO" id="GO:0030246">
    <property type="term" value="F:carbohydrate binding"/>
    <property type="evidence" value="ECO:0007669"/>
    <property type="project" value="InterPro"/>
</dbReference>
<dbReference type="SUPFAM" id="SSF88688">
    <property type="entry name" value="Families 57/38 glycoside transferase middle domain"/>
    <property type="match status" value="1"/>
</dbReference>
<evidence type="ECO:0000259" key="8">
    <source>
        <dbReference type="PROSITE" id="PS50309"/>
    </source>
</evidence>
<dbReference type="InterPro" id="IPR003533">
    <property type="entry name" value="Doublecortin_dom"/>
</dbReference>
<keyword evidence="3" id="KW-0479">Metal-binding</keyword>
<dbReference type="EMBL" id="JAUCMV010000004">
    <property type="protein sequence ID" value="KAK0404749.1"/>
    <property type="molecule type" value="Genomic_DNA"/>
</dbReference>
<dbReference type="PANTHER" id="PTHR11607">
    <property type="entry name" value="ALPHA-MANNOSIDASE"/>
    <property type="match status" value="1"/>
</dbReference>
<dbReference type="PROSITE" id="PS50309">
    <property type="entry name" value="DC"/>
    <property type="match status" value="1"/>
</dbReference>
<comment type="cofactor">
    <cofactor evidence="1">
        <name>Zn(2+)</name>
        <dbReference type="ChEBI" id="CHEBI:29105"/>
    </cofactor>
</comment>
<evidence type="ECO:0000256" key="5">
    <source>
        <dbReference type="ARBA" id="ARBA00022833"/>
    </source>
</evidence>
<dbReference type="GO" id="GO:0000139">
    <property type="term" value="C:Golgi membrane"/>
    <property type="evidence" value="ECO:0007669"/>
    <property type="project" value="TreeGrafter"/>
</dbReference>
<dbReference type="InterPro" id="IPR011013">
    <property type="entry name" value="Gal_mutarotase_sf_dom"/>
</dbReference>
<dbReference type="InterPro" id="IPR000602">
    <property type="entry name" value="Glyco_hydro_38_N"/>
</dbReference>
<dbReference type="GO" id="GO:0006491">
    <property type="term" value="P:N-glycan processing"/>
    <property type="evidence" value="ECO:0007669"/>
    <property type="project" value="TreeGrafter"/>
</dbReference>
<evidence type="ECO:0000256" key="4">
    <source>
        <dbReference type="ARBA" id="ARBA00022801"/>
    </source>
</evidence>
<feature type="compositionally biased region" description="Polar residues" evidence="7">
    <location>
        <begin position="1526"/>
        <end position="1538"/>
    </location>
</feature>
<dbReference type="GO" id="GO:0006013">
    <property type="term" value="P:mannose metabolic process"/>
    <property type="evidence" value="ECO:0007669"/>
    <property type="project" value="InterPro"/>
</dbReference>
<gene>
    <name evidence="9" type="ORF">QR680_017608</name>
</gene>
<evidence type="ECO:0000256" key="7">
    <source>
        <dbReference type="SAM" id="MobiDB-lite"/>
    </source>
</evidence>
<keyword evidence="5" id="KW-0862">Zinc</keyword>
<dbReference type="InterPro" id="IPR036572">
    <property type="entry name" value="Doublecortin_dom_sf"/>
</dbReference>
<keyword evidence="6" id="KW-0326">Glycosidase</keyword>
<accession>A0AA39LPP4</accession>
<dbReference type="SUPFAM" id="SSF88713">
    <property type="entry name" value="Glycoside hydrolase/deacetylase"/>
    <property type="match status" value="1"/>
</dbReference>
<comment type="caution">
    <text evidence="9">The sequence shown here is derived from an EMBL/GenBank/DDBJ whole genome shotgun (WGS) entry which is preliminary data.</text>
</comment>
<dbReference type="InterPro" id="IPR028995">
    <property type="entry name" value="Glyco_hydro_57/38_cen_sf"/>
</dbReference>
<protein>
    <recommendedName>
        <fullName evidence="8">Doublecortin domain-containing protein</fullName>
    </recommendedName>
</protein>
<dbReference type="InterPro" id="IPR027291">
    <property type="entry name" value="Glyco_hydro_38_N_sf"/>
</dbReference>
<keyword evidence="4" id="KW-0378">Hydrolase</keyword>
<dbReference type="InterPro" id="IPR011682">
    <property type="entry name" value="Glyco_hydro_38_C"/>
</dbReference>
<organism evidence="9 10">
    <name type="scientific">Steinernema hermaphroditum</name>
    <dbReference type="NCBI Taxonomy" id="289476"/>
    <lineage>
        <taxon>Eukaryota</taxon>
        <taxon>Metazoa</taxon>
        <taxon>Ecdysozoa</taxon>
        <taxon>Nematoda</taxon>
        <taxon>Chromadorea</taxon>
        <taxon>Rhabditida</taxon>
        <taxon>Tylenchina</taxon>
        <taxon>Panagrolaimomorpha</taxon>
        <taxon>Strongyloidoidea</taxon>
        <taxon>Steinernematidae</taxon>
        <taxon>Steinernema</taxon>
    </lineage>
</organism>
<dbReference type="Gene3D" id="2.70.98.30">
    <property type="entry name" value="Golgi alpha-mannosidase II, domain 4"/>
    <property type="match status" value="1"/>
</dbReference>
<feature type="compositionally biased region" description="Polar residues" evidence="7">
    <location>
        <begin position="1497"/>
        <end position="1513"/>
    </location>
</feature>
<dbReference type="Gene3D" id="2.60.40.1180">
    <property type="entry name" value="Golgi alpha-mannosidase II"/>
    <property type="match status" value="1"/>
</dbReference>
<dbReference type="Proteomes" id="UP001175271">
    <property type="component" value="Unassembled WGS sequence"/>
</dbReference>
<dbReference type="GO" id="GO:0046872">
    <property type="term" value="F:metal ion binding"/>
    <property type="evidence" value="ECO:0007669"/>
    <property type="project" value="UniProtKB-KW"/>
</dbReference>
<evidence type="ECO:0000256" key="3">
    <source>
        <dbReference type="ARBA" id="ARBA00022723"/>
    </source>
</evidence>
<dbReference type="Pfam" id="PF01074">
    <property type="entry name" value="Glyco_hydro_38N"/>
    <property type="match status" value="1"/>
</dbReference>
<evidence type="ECO:0000313" key="10">
    <source>
        <dbReference type="Proteomes" id="UP001175271"/>
    </source>
</evidence>
<dbReference type="FunFam" id="3.20.110.10:FF:000010">
    <property type="entry name" value="Alpha-mannosidase"/>
    <property type="match status" value="1"/>
</dbReference>
<dbReference type="GO" id="GO:0004559">
    <property type="term" value="F:alpha-mannosidase activity"/>
    <property type="evidence" value="ECO:0007669"/>
    <property type="project" value="InterPro"/>
</dbReference>
<dbReference type="SMART" id="SM00537">
    <property type="entry name" value="DCX"/>
    <property type="match status" value="1"/>
</dbReference>
<feature type="compositionally biased region" description="Basic residues" evidence="7">
    <location>
        <begin position="1358"/>
        <end position="1367"/>
    </location>
</feature>
<dbReference type="Pfam" id="PF07748">
    <property type="entry name" value="Glyco_hydro_38C"/>
    <property type="match status" value="1"/>
</dbReference>
<dbReference type="PANTHER" id="PTHR11607:SF71">
    <property type="entry name" value="ALPHA-MANNOSIDASE"/>
    <property type="match status" value="1"/>
</dbReference>